<sequence length="528" mass="58226">MALKDKTECLQARTVLWYLVFVGFAINYLLRVNLNIAIVSMVKTKAKSNTSLTSECIAPTHLKLINVTLDNPNITASSISNVEIVVAEKFQGFEWSEYEQSLVLGAFFWLHWTTQIPGGILANKYGAKLVFGVGNFIGILLCFFIPTASLMSYKWLISLRIVQGFIAGACWPAMHSMTARWIPPNERSKFVTAYLGSSVGAGLTFPLCGIIIDLWGWEYVFYVSGILGTLWYAAWYFLVFDSPSEHPRISEDEKEYILSSLGGSVAKRTTSVPWKALLTSMPVWINVFTQFGGLWGLFTLLTHAPLYLKLIHGWNMTSTGFFAGLPHFGRMLFAYIVSIIADYLLRNNKISRTNVRKIATFLSSILQGCCMIALAQSGCNSIMALVFLTAATTVHGAVSTGALPNLVDLSPNYASVLLGFANGSGAIGGMISPLIVGLLTNNNQTTAQWQIVFWISAVILLVSGTSFLIFGKSDLQSWNSPNSQLEKVLNESELVTLNKEKQSNQCCNNNRKIDCDNTHKTDDKSNSV</sequence>
<dbReference type="GO" id="GO:0016020">
    <property type="term" value="C:membrane"/>
    <property type="evidence" value="ECO:0007669"/>
    <property type="project" value="UniProtKB-SubCell"/>
</dbReference>
<evidence type="ECO:0000256" key="7">
    <source>
        <dbReference type="SAM" id="MobiDB-lite"/>
    </source>
</evidence>
<keyword evidence="6 8" id="KW-0472">Membrane</keyword>
<protein>
    <recommendedName>
        <fullName evidence="9">Major facilitator superfamily (MFS) profile domain-containing protein</fullName>
    </recommendedName>
</protein>
<evidence type="ECO:0000256" key="1">
    <source>
        <dbReference type="ARBA" id="ARBA00004141"/>
    </source>
</evidence>
<dbReference type="PANTHER" id="PTHR11662:SF79">
    <property type="entry name" value="NA[+]-DEPENDENT INORGANIC PHOSPHATE COTRANSPORTER, ISOFORM A"/>
    <property type="match status" value="1"/>
</dbReference>
<feature type="transmembrane region" description="Helical" evidence="8">
    <location>
        <begin position="221"/>
        <end position="240"/>
    </location>
</feature>
<dbReference type="EMBL" id="JARPUR010000007">
    <property type="protein sequence ID" value="KAK4872559.1"/>
    <property type="molecule type" value="Genomic_DNA"/>
</dbReference>
<feature type="transmembrane region" description="Helical" evidence="8">
    <location>
        <begin position="328"/>
        <end position="346"/>
    </location>
</feature>
<feature type="transmembrane region" description="Helical" evidence="8">
    <location>
        <begin position="451"/>
        <end position="470"/>
    </location>
</feature>
<organism evidence="10 11">
    <name type="scientific">Aquatica leii</name>
    <dbReference type="NCBI Taxonomy" id="1421715"/>
    <lineage>
        <taxon>Eukaryota</taxon>
        <taxon>Metazoa</taxon>
        <taxon>Ecdysozoa</taxon>
        <taxon>Arthropoda</taxon>
        <taxon>Hexapoda</taxon>
        <taxon>Insecta</taxon>
        <taxon>Pterygota</taxon>
        <taxon>Neoptera</taxon>
        <taxon>Endopterygota</taxon>
        <taxon>Coleoptera</taxon>
        <taxon>Polyphaga</taxon>
        <taxon>Elateriformia</taxon>
        <taxon>Elateroidea</taxon>
        <taxon>Lampyridae</taxon>
        <taxon>Luciolinae</taxon>
        <taxon>Aquatica</taxon>
    </lineage>
</organism>
<keyword evidence="2" id="KW-0813">Transport</keyword>
<feature type="transmembrane region" description="Helical" evidence="8">
    <location>
        <begin position="382"/>
        <end position="403"/>
    </location>
</feature>
<keyword evidence="4" id="KW-0769">Symport</keyword>
<feature type="domain" description="Major facilitator superfamily (MFS) profile" evidence="9">
    <location>
        <begin position="19"/>
        <end position="475"/>
    </location>
</feature>
<dbReference type="FunFam" id="1.20.1250.20:FF:000003">
    <property type="entry name" value="Solute carrier family 17 member 3"/>
    <property type="match status" value="1"/>
</dbReference>
<dbReference type="Proteomes" id="UP001353858">
    <property type="component" value="Unassembled WGS sequence"/>
</dbReference>
<feature type="transmembrane region" description="Helical" evidence="8">
    <location>
        <begin position="15"/>
        <end position="38"/>
    </location>
</feature>
<feature type="region of interest" description="Disordered" evidence="7">
    <location>
        <begin position="508"/>
        <end position="528"/>
    </location>
</feature>
<evidence type="ECO:0000256" key="8">
    <source>
        <dbReference type="SAM" id="Phobius"/>
    </source>
</evidence>
<proteinExistence type="predicted"/>
<dbReference type="CDD" id="cd17318">
    <property type="entry name" value="MFS_SLC17"/>
    <property type="match status" value="1"/>
</dbReference>
<evidence type="ECO:0000313" key="10">
    <source>
        <dbReference type="EMBL" id="KAK4872559.1"/>
    </source>
</evidence>
<dbReference type="PROSITE" id="PS50850">
    <property type="entry name" value="MFS"/>
    <property type="match status" value="1"/>
</dbReference>
<feature type="transmembrane region" description="Helical" evidence="8">
    <location>
        <begin position="415"/>
        <end position="439"/>
    </location>
</feature>
<dbReference type="AlphaFoldDB" id="A0AAN7NY77"/>
<comment type="subcellular location">
    <subcellularLocation>
        <location evidence="1">Membrane</location>
        <topology evidence="1">Multi-pass membrane protein</topology>
    </subcellularLocation>
</comment>
<dbReference type="PANTHER" id="PTHR11662">
    <property type="entry name" value="SOLUTE CARRIER FAMILY 17"/>
    <property type="match status" value="1"/>
</dbReference>
<evidence type="ECO:0000256" key="4">
    <source>
        <dbReference type="ARBA" id="ARBA00022847"/>
    </source>
</evidence>
<comment type="caution">
    <text evidence="10">The sequence shown here is derived from an EMBL/GenBank/DDBJ whole genome shotgun (WGS) entry which is preliminary data.</text>
</comment>
<dbReference type="InterPro" id="IPR011701">
    <property type="entry name" value="MFS"/>
</dbReference>
<evidence type="ECO:0000259" key="9">
    <source>
        <dbReference type="PROSITE" id="PS50850"/>
    </source>
</evidence>
<evidence type="ECO:0000256" key="5">
    <source>
        <dbReference type="ARBA" id="ARBA00022989"/>
    </source>
</evidence>
<dbReference type="InterPro" id="IPR050382">
    <property type="entry name" value="MFS_Na/Anion_cotransporter"/>
</dbReference>
<reference evidence="11" key="1">
    <citation type="submission" date="2023-01" db="EMBL/GenBank/DDBJ databases">
        <title>Key to firefly adult light organ development and bioluminescence: homeobox transcription factors regulate luciferase expression and transportation to peroxisome.</title>
        <authorList>
            <person name="Fu X."/>
        </authorList>
    </citation>
    <scope>NUCLEOTIDE SEQUENCE [LARGE SCALE GENOMIC DNA]</scope>
</reference>
<accession>A0AAN7NY77</accession>
<keyword evidence="11" id="KW-1185">Reference proteome</keyword>
<feature type="transmembrane region" description="Helical" evidence="8">
    <location>
        <begin position="194"/>
        <end position="215"/>
    </location>
</feature>
<dbReference type="InterPro" id="IPR036259">
    <property type="entry name" value="MFS_trans_sf"/>
</dbReference>
<dbReference type="GO" id="GO:0015293">
    <property type="term" value="F:symporter activity"/>
    <property type="evidence" value="ECO:0007669"/>
    <property type="project" value="UniProtKB-KW"/>
</dbReference>
<dbReference type="GO" id="GO:0006820">
    <property type="term" value="P:monoatomic anion transport"/>
    <property type="evidence" value="ECO:0007669"/>
    <property type="project" value="TreeGrafter"/>
</dbReference>
<feature type="compositionally biased region" description="Basic and acidic residues" evidence="7">
    <location>
        <begin position="511"/>
        <end position="528"/>
    </location>
</feature>
<feature type="transmembrane region" description="Helical" evidence="8">
    <location>
        <begin position="358"/>
        <end position="376"/>
    </location>
</feature>
<name>A0AAN7NY77_9COLE</name>
<evidence type="ECO:0000313" key="11">
    <source>
        <dbReference type="Proteomes" id="UP001353858"/>
    </source>
</evidence>
<feature type="transmembrane region" description="Helical" evidence="8">
    <location>
        <begin position="283"/>
        <end position="308"/>
    </location>
</feature>
<dbReference type="InterPro" id="IPR020846">
    <property type="entry name" value="MFS_dom"/>
</dbReference>
<keyword evidence="3 8" id="KW-0812">Transmembrane</keyword>
<dbReference type="Gene3D" id="1.20.1250.20">
    <property type="entry name" value="MFS general substrate transporter like domains"/>
    <property type="match status" value="2"/>
</dbReference>
<feature type="transmembrane region" description="Helical" evidence="8">
    <location>
        <begin position="155"/>
        <end position="174"/>
    </location>
</feature>
<gene>
    <name evidence="10" type="ORF">RN001_014588</name>
</gene>
<dbReference type="Pfam" id="PF07690">
    <property type="entry name" value="MFS_1"/>
    <property type="match status" value="1"/>
</dbReference>
<dbReference type="SUPFAM" id="SSF103473">
    <property type="entry name" value="MFS general substrate transporter"/>
    <property type="match status" value="1"/>
</dbReference>
<keyword evidence="5 8" id="KW-1133">Transmembrane helix</keyword>
<evidence type="ECO:0000256" key="3">
    <source>
        <dbReference type="ARBA" id="ARBA00022692"/>
    </source>
</evidence>
<evidence type="ECO:0000256" key="6">
    <source>
        <dbReference type="ARBA" id="ARBA00023136"/>
    </source>
</evidence>
<feature type="transmembrane region" description="Helical" evidence="8">
    <location>
        <begin position="129"/>
        <end position="149"/>
    </location>
</feature>
<evidence type="ECO:0000256" key="2">
    <source>
        <dbReference type="ARBA" id="ARBA00022448"/>
    </source>
</evidence>